<evidence type="ECO:0000313" key="5">
    <source>
        <dbReference type="Proteomes" id="UP000563094"/>
    </source>
</evidence>
<dbReference type="InterPro" id="IPR015890">
    <property type="entry name" value="Chorismate_C"/>
</dbReference>
<keyword evidence="5" id="KW-1185">Reference proteome</keyword>
<dbReference type="EC" id="2.6.1.85" evidence="4"/>
<dbReference type="AlphaFoldDB" id="A0A839GLH0"/>
<name>A0A839GLH0_9BACT</name>
<comment type="caution">
    <text evidence="4">The sequence shown here is derived from an EMBL/GenBank/DDBJ whole genome shotgun (WGS) entry which is preliminary data.</text>
</comment>
<keyword evidence="4" id="KW-0808">Transferase</keyword>
<proteinExistence type="predicted"/>
<feature type="domain" description="Chorismate-utilising enzyme C-terminal" evidence="2">
    <location>
        <begin position="178"/>
        <end position="434"/>
    </location>
</feature>
<dbReference type="Gene3D" id="3.60.120.10">
    <property type="entry name" value="Anthranilate synthase"/>
    <property type="match status" value="1"/>
</dbReference>
<feature type="domain" description="Anthranilate synthase component I N-terminal" evidence="3">
    <location>
        <begin position="96"/>
        <end position="139"/>
    </location>
</feature>
<dbReference type="RefSeq" id="WP_246387100.1">
    <property type="nucleotide sequence ID" value="NZ_JACJIQ010000015.1"/>
</dbReference>
<dbReference type="InterPro" id="IPR019999">
    <property type="entry name" value="Anth_synth_I-like"/>
</dbReference>
<evidence type="ECO:0000256" key="1">
    <source>
        <dbReference type="SAM" id="MobiDB-lite"/>
    </source>
</evidence>
<evidence type="ECO:0000313" key="4">
    <source>
        <dbReference type="EMBL" id="MBA9078673.1"/>
    </source>
</evidence>
<dbReference type="GO" id="GO:0000162">
    <property type="term" value="P:L-tryptophan biosynthetic process"/>
    <property type="evidence" value="ECO:0007669"/>
    <property type="project" value="TreeGrafter"/>
</dbReference>
<dbReference type="InterPro" id="IPR005801">
    <property type="entry name" value="ADC_synthase"/>
</dbReference>
<dbReference type="PANTHER" id="PTHR11236">
    <property type="entry name" value="AMINOBENZOATE/ANTHRANILATE SYNTHASE"/>
    <property type="match status" value="1"/>
</dbReference>
<evidence type="ECO:0000259" key="3">
    <source>
        <dbReference type="Pfam" id="PF04715"/>
    </source>
</evidence>
<accession>A0A839GLH0</accession>
<dbReference type="SUPFAM" id="SSF56322">
    <property type="entry name" value="ADC synthase"/>
    <property type="match status" value="1"/>
</dbReference>
<sequence length="443" mass="50089">MPIFAAVFHKRMQQLSVAFDSLPVPVSLWKQKALAWAEAHHEAVAYYEPNQIPYRHQAFQNILGVRARAEATPGVDCAHSWQDLSLLLQQQQQTPLLGFLTYDLKNGLEQLQSHHPDFIGFPPLYFFRPETWFVFDKAKVTIFSTVAQPQVILQTINAWAFLTSFSENRLKTQARVSKEKYVQTVQQLRQHILEGDVYEVNYCQEFYAENAQLEPASLFWKLNAASPTPFAGFLKLQQKYLLCASPERFLKKEGNLLVSQPIKGTSKRGSSPAEDLARRRALASNEKEQAENMMIVDLVRNDLNRVAETGSVQVEELFGLYGFKYVWQMISTVTGTLPAEVSAVSALQAAFPMGSMTGAPKIKALELIETYEQTKRGLYSGSFGYFLPNRDFDFNVVIRSLQYNATSGYVSFEVGSAITYDSDPEQEYQECLLKAAAILKILS</sequence>
<dbReference type="GO" id="GO:0046820">
    <property type="term" value="F:4-amino-4-deoxychorismate synthase activity"/>
    <property type="evidence" value="ECO:0007669"/>
    <property type="project" value="UniProtKB-EC"/>
</dbReference>
<dbReference type="PRINTS" id="PR00095">
    <property type="entry name" value="ANTSNTHASEI"/>
</dbReference>
<dbReference type="InterPro" id="IPR006805">
    <property type="entry name" value="Anth_synth_I_N"/>
</dbReference>
<dbReference type="Proteomes" id="UP000563094">
    <property type="component" value="Unassembled WGS sequence"/>
</dbReference>
<organism evidence="4 5">
    <name type="scientific">Rufibacter quisquiliarum</name>
    <dbReference type="NCBI Taxonomy" id="1549639"/>
    <lineage>
        <taxon>Bacteria</taxon>
        <taxon>Pseudomonadati</taxon>
        <taxon>Bacteroidota</taxon>
        <taxon>Cytophagia</taxon>
        <taxon>Cytophagales</taxon>
        <taxon>Hymenobacteraceae</taxon>
        <taxon>Rufibacter</taxon>
    </lineage>
</organism>
<feature type="region of interest" description="Disordered" evidence="1">
    <location>
        <begin position="261"/>
        <end position="281"/>
    </location>
</feature>
<dbReference type="Pfam" id="PF00425">
    <property type="entry name" value="Chorismate_bind"/>
    <property type="match status" value="1"/>
</dbReference>
<reference evidence="4 5" key="1">
    <citation type="submission" date="2020-08" db="EMBL/GenBank/DDBJ databases">
        <title>Genomic Encyclopedia of Type Strains, Phase IV (KMG-IV): sequencing the most valuable type-strain genomes for metagenomic binning, comparative biology and taxonomic classification.</title>
        <authorList>
            <person name="Goeker M."/>
        </authorList>
    </citation>
    <scope>NUCLEOTIDE SEQUENCE [LARGE SCALE GENOMIC DNA]</scope>
    <source>
        <strain evidence="4 5">DSM 29854</strain>
    </source>
</reference>
<dbReference type="EMBL" id="JACJIQ010000015">
    <property type="protein sequence ID" value="MBA9078673.1"/>
    <property type="molecule type" value="Genomic_DNA"/>
</dbReference>
<keyword evidence="4" id="KW-0032">Aminotransferase</keyword>
<dbReference type="PANTHER" id="PTHR11236:SF50">
    <property type="entry name" value="AMINODEOXYCHORISMATE SYNTHASE COMPONENT 1"/>
    <property type="match status" value="1"/>
</dbReference>
<protein>
    <submittedName>
        <fullName evidence="4">Para-aminobenzoate synthetase component 1</fullName>
        <ecNumber evidence="4">2.6.1.85</ecNumber>
    </submittedName>
</protein>
<dbReference type="Pfam" id="PF04715">
    <property type="entry name" value="Anth_synt_I_N"/>
    <property type="match status" value="1"/>
</dbReference>
<gene>
    <name evidence="4" type="ORF">FHS90_003403</name>
</gene>
<evidence type="ECO:0000259" key="2">
    <source>
        <dbReference type="Pfam" id="PF00425"/>
    </source>
</evidence>